<comment type="caution">
    <text evidence="1">The sequence shown here is derived from an EMBL/GenBank/DDBJ whole genome shotgun (WGS) entry which is preliminary data.</text>
</comment>
<gene>
    <name evidence="1" type="ORF">JZO70_13500</name>
</gene>
<sequence length="63" mass="7386">MYFKNPVGKVYLTKDSVIVEKSHSIQEITPKPNVDKETFLEMEYYNQVETLHQLANLRNIFGP</sequence>
<evidence type="ECO:0000313" key="1">
    <source>
        <dbReference type="EMBL" id="MBO1307187.1"/>
    </source>
</evidence>
<organism evidence="1 2">
    <name type="scientific">Candidatus Enterococcus moelleringii</name>
    <dbReference type="NCBI Taxonomy" id="2815325"/>
    <lineage>
        <taxon>Bacteria</taxon>
        <taxon>Bacillati</taxon>
        <taxon>Bacillota</taxon>
        <taxon>Bacilli</taxon>
        <taxon>Lactobacillales</taxon>
        <taxon>Enterococcaceae</taxon>
        <taxon>Enterococcus</taxon>
    </lineage>
</organism>
<keyword evidence="2" id="KW-1185">Reference proteome</keyword>
<dbReference type="EMBL" id="JAFREM010000020">
    <property type="protein sequence ID" value="MBO1307187.1"/>
    <property type="molecule type" value="Genomic_DNA"/>
</dbReference>
<reference evidence="1 2" key="1">
    <citation type="submission" date="2021-03" db="EMBL/GenBank/DDBJ databases">
        <title>Enterococcal diversity collection.</title>
        <authorList>
            <person name="Gilmore M.S."/>
            <person name="Schwartzman J."/>
            <person name="Van Tyne D."/>
            <person name="Martin M."/>
            <person name="Earl A.M."/>
            <person name="Manson A.L."/>
            <person name="Straub T."/>
            <person name="Salamzade R."/>
            <person name="Saavedra J."/>
            <person name="Lebreton F."/>
            <person name="Prichula J."/>
            <person name="Schaufler K."/>
            <person name="Gaca A."/>
            <person name="Sgardioli B."/>
            <person name="Wagenaar J."/>
            <person name="Strong T."/>
        </authorList>
    </citation>
    <scope>NUCLEOTIDE SEQUENCE [LARGE SCALE GENOMIC DNA]</scope>
    <source>
        <strain evidence="1 2">669A</strain>
    </source>
</reference>
<dbReference type="RefSeq" id="WP_207674115.1">
    <property type="nucleotide sequence ID" value="NZ_JAFREM010000020.1"/>
</dbReference>
<dbReference type="Proteomes" id="UP000664601">
    <property type="component" value="Unassembled WGS sequence"/>
</dbReference>
<proteinExistence type="predicted"/>
<name>A0ABS3LC25_9ENTE</name>
<protein>
    <submittedName>
        <fullName evidence="1">Uncharacterized protein</fullName>
    </submittedName>
</protein>
<accession>A0ABS3LC25</accession>
<evidence type="ECO:0000313" key="2">
    <source>
        <dbReference type="Proteomes" id="UP000664601"/>
    </source>
</evidence>